<dbReference type="EMBL" id="FQXR01000004">
    <property type="protein sequence ID" value="SHH79372.1"/>
    <property type="molecule type" value="Genomic_DNA"/>
</dbReference>
<organism evidence="1 2">
    <name type="scientific">Sporanaerobacter acetigenes DSM 13106</name>
    <dbReference type="NCBI Taxonomy" id="1123281"/>
    <lineage>
        <taxon>Bacteria</taxon>
        <taxon>Bacillati</taxon>
        <taxon>Bacillota</taxon>
        <taxon>Tissierellia</taxon>
        <taxon>Tissierellales</taxon>
        <taxon>Sporanaerobacteraceae</taxon>
        <taxon>Sporanaerobacter</taxon>
    </lineage>
</organism>
<evidence type="ECO:0000313" key="2">
    <source>
        <dbReference type="Proteomes" id="UP000184389"/>
    </source>
</evidence>
<dbReference type="Proteomes" id="UP000184389">
    <property type="component" value="Unassembled WGS sequence"/>
</dbReference>
<keyword evidence="2" id="KW-1185">Reference proteome</keyword>
<name>A0A1M5VVT8_9FIRM</name>
<evidence type="ECO:0000313" key="1">
    <source>
        <dbReference type="EMBL" id="SHH79372.1"/>
    </source>
</evidence>
<dbReference type="InterPro" id="IPR043740">
    <property type="entry name" value="DUF5685"/>
</dbReference>
<gene>
    <name evidence="1" type="ORF">SAMN02745180_01080</name>
</gene>
<proteinExistence type="predicted"/>
<dbReference type="AlphaFoldDB" id="A0A1M5VVT8"/>
<protein>
    <submittedName>
        <fullName evidence="1">Uncharacterized protein</fullName>
    </submittedName>
</protein>
<reference evidence="1 2" key="1">
    <citation type="submission" date="2016-11" db="EMBL/GenBank/DDBJ databases">
        <authorList>
            <person name="Jaros S."/>
            <person name="Januszkiewicz K."/>
            <person name="Wedrychowicz H."/>
        </authorList>
    </citation>
    <scope>NUCLEOTIDE SEQUENCE [LARGE SCALE GENOMIC DNA]</scope>
    <source>
        <strain evidence="1 2">DSM 13106</strain>
    </source>
</reference>
<dbReference type="STRING" id="1123281.SAMN02745180_01080"/>
<accession>A0A1M5VVT8</accession>
<sequence length="289" mass="34102">MFGYVIPCKMELKIKDYEKIKAYYCGLCRAIKYNFGNIPRLTINYDMTFLAIFLDALDSHKNEYISSNCILHPFKKRNFIVNSSPLEYAAFMNVILAYHKLLDDVDDDNSFKSKIFSALIKRYFKEIPKEYLKIEEHMVKQLEKLYSLEKSGNIDNLDELSHPFGELTADSILNYCNDEKNKESLYYLGYNLGKWIYIIDAFDDLEKDLKHNKFNGINAALNKDNLPYNEFRESVQNRINFILTSYARECSEILNSLPIEKNYDILYNIFNYGLLEKMEFVFKKEESAK</sequence>
<dbReference type="OrthoDB" id="1722540at2"/>
<dbReference type="Pfam" id="PF18937">
    <property type="entry name" value="DUF5685"/>
    <property type="match status" value="1"/>
</dbReference>